<sequence length="580" mass="64981">MPEEFSSVTVIQSYYMYFMDDNVKCTSPDINIEIGNYLYPQIGFNTSFQSNHCFKKGHVNPGDGVDDWIIPGDMVWNVTINLENGASTGIIGLSFRTKSLILVYGDADNPQIAIFTTDLWSMMNSFPFQSRFGMSYNDSIDFAHVSLHSTLPSKVALYGKSAECYNCKEENIANLQYKHNTTVYIDTNFPYLITAINTTDKSVICRNRSCSAYHSTESLITEDLGNINDIDRRLARVSEESIHPLAQRIYAVDAFRGLCITIMIFVNSGGGGYWYFRSTPWNGLTFADLILPWFIFIVGICIALSFYNHRYITASRLPPSSAVLKVLSRSVILFLIGLFLNDGVNLSTWRIPGNLQKVAISYIVVSLSVLYLAKPPDTITNLRAIREIVCIWKIWIGMIGLLSIYLSLIFALPVPGCPTGYFGPGGLSDDANHYNCTGGATGYIDRFIFGNHLDANPSCKVLYRTHMPFDSEGCLSTLTSILTCFMGLQVATGVALCGGKQNMGFIPLNRNLWSLSYITLLGGLAYFVLMMLYLLIDVMSWWHGNPIIYGDQMIFAVCNNPYGEDCNALLFKMKFYRRVL</sequence>
<evidence type="ECO:0000313" key="2">
    <source>
        <dbReference type="EMBL" id="EDV21808.1"/>
    </source>
</evidence>
<accession>B3S6S3</accession>
<dbReference type="PhylomeDB" id="B3S6S3"/>
<dbReference type="InParanoid" id="B3S6S3"/>
<dbReference type="RefSeq" id="XP_002115956.1">
    <property type="nucleotide sequence ID" value="XM_002115920.1"/>
</dbReference>
<evidence type="ECO:0008006" key="4">
    <source>
        <dbReference type="Google" id="ProtNLM"/>
    </source>
</evidence>
<feature type="transmembrane region" description="Helical" evidence="1">
    <location>
        <begin position="254"/>
        <end position="275"/>
    </location>
</feature>
<organism evidence="2 3">
    <name type="scientific">Trichoplax adhaerens</name>
    <name type="common">Trichoplax reptans</name>
    <dbReference type="NCBI Taxonomy" id="10228"/>
    <lineage>
        <taxon>Eukaryota</taxon>
        <taxon>Metazoa</taxon>
        <taxon>Placozoa</taxon>
        <taxon>Uniplacotomia</taxon>
        <taxon>Trichoplacea</taxon>
        <taxon>Trichoplacidae</taxon>
        <taxon>Trichoplax</taxon>
    </lineage>
</organism>
<protein>
    <recommendedName>
        <fullName evidence="4">Heparan-alpha-glucosaminide N-acetyltransferase catalytic domain-containing protein</fullName>
    </recommendedName>
</protein>
<keyword evidence="1" id="KW-0472">Membrane</keyword>
<keyword evidence="3" id="KW-1185">Reference proteome</keyword>
<feature type="transmembrane region" description="Helical" evidence="1">
    <location>
        <begin position="394"/>
        <end position="414"/>
    </location>
</feature>
<dbReference type="OrthoDB" id="2149840at2759"/>
<dbReference type="EMBL" id="DS985252">
    <property type="protein sequence ID" value="EDV21808.1"/>
    <property type="molecule type" value="Genomic_DNA"/>
</dbReference>
<dbReference type="CTD" id="6757033"/>
<feature type="transmembrane region" description="Helical" evidence="1">
    <location>
        <begin position="511"/>
        <end position="536"/>
    </location>
</feature>
<proteinExistence type="predicted"/>
<dbReference type="KEGG" id="tad:TRIADDRAFT_59909"/>
<keyword evidence="1" id="KW-0812">Transmembrane</keyword>
<reference evidence="2 3" key="1">
    <citation type="journal article" date="2008" name="Nature">
        <title>The Trichoplax genome and the nature of placozoans.</title>
        <authorList>
            <person name="Srivastava M."/>
            <person name="Begovic E."/>
            <person name="Chapman J."/>
            <person name="Putnam N.H."/>
            <person name="Hellsten U."/>
            <person name="Kawashima T."/>
            <person name="Kuo A."/>
            <person name="Mitros T."/>
            <person name="Salamov A."/>
            <person name="Carpenter M.L."/>
            <person name="Signorovitch A.Y."/>
            <person name="Moreno M.A."/>
            <person name="Kamm K."/>
            <person name="Grimwood J."/>
            <person name="Schmutz J."/>
            <person name="Shapiro H."/>
            <person name="Grigoriev I.V."/>
            <person name="Buss L.W."/>
            <person name="Schierwater B."/>
            <person name="Dellaporta S.L."/>
            <person name="Rokhsar D.S."/>
        </authorList>
    </citation>
    <scope>NUCLEOTIDE SEQUENCE [LARGE SCALE GENOMIC DNA]</scope>
    <source>
        <strain evidence="2 3">Grell-BS-1999</strain>
    </source>
</reference>
<name>B3S6S3_TRIAD</name>
<dbReference type="AlphaFoldDB" id="B3S6S3"/>
<dbReference type="GeneID" id="6757033"/>
<dbReference type="eggNOG" id="KOG4683">
    <property type="taxonomic scope" value="Eukaryota"/>
</dbReference>
<dbReference type="HOGENOM" id="CLU_470388_0_0_1"/>
<dbReference type="STRING" id="10228.B3S6S3"/>
<keyword evidence="1" id="KW-1133">Transmembrane helix</keyword>
<dbReference type="PANTHER" id="PTHR31061">
    <property type="entry name" value="LD22376P"/>
    <property type="match status" value="1"/>
</dbReference>
<evidence type="ECO:0000313" key="3">
    <source>
        <dbReference type="Proteomes" id="UP000009022"/>
    </source>
</evidence>
<feature type="transmembrane region" description="Helical" evidence="1">
    <location>
        <begin position="322"/>
        <end position="340"/>
    </location>
</feature>
<feature type="transmembrane region" description="Helical" evidence="1">
    <location>
        <begin position="290"/>
        <end position="310"/>
    </location>
</feature>
<dbReference type="OMA" id="YNCKEEN"/>
<evidence type="ECO:0000256" key="1">
    <source>
        <dbReference type="SAM" id="Phobius"/>
    </source>
</evidence>
<dbReference type="Proteomes" id="UP000009022">
    <property type="component" value="Unassembled WGS sequence"/>
</dbReference>
<gene>
    <name evidence="2" type="ORF">TRIADDRAFT_59909</name>
</gene>
<dbReference type="PANTHER" id="PTHR31061:SF24">
    <property type="entry name" value="LD22376P"/>
    <property type="match status" value="1"/>
</dbReference>
<feature type="transmembrane region" description="Helical" evidence="1">
    <location>
        <begin position="355"/>
        <end position="373"/>
    </location>
</feature>
<feature type="transmembrane region" description="Helical" evidence="1">
    <location>
        <begin position="477"/>
        <end position="499"/>
    </location>
</feature>